<dbReference type="InterPro" id="IPR018060">
    <property type="entry name" value="HTH_AraC"/>
</dbReference>
<dbReference type="GO" id="GO:0003700">
    <property type="term" value="F:DNA-binding transcription factor activity"/>
    <property type="evidence" value="ECO:0007669"/>
    <property type="project" value="InterPro"/>
</dbReference>
<dbReference type="PANTHER" id="PTHR46796">
    <property type="entry name" value="HTH-TYPE TRANSCRIPTIONAL ACTIVATOR RHAS-RELATED"/>
    <property type="match status" value="1"/>
</dbReference>
<evidence type="ECO:0000256" key="2">
    <source>
        <dbReference type="ARBA" id="ARBA00023125"/>
    </source>
</evidence>
<dbReference type="SUPFAM" id="SSF46689">
    <property type="entry name" value="Homeodomain-like"/>
    <property type="match status" value="2"/>
</dbReference>
<keyword evidence="2" id="KW-0238">DNA-binding</keyword>
<dbReference type="Gene3D" id="1.10.10.60">
    <property type="entry name" value="Homeodomain-like"/>
    <property type="match status" value="1"/>
</dbReference>
<name>A0AAU7VYE7_9MICO</name>
<dbReference type="InterPro" id="IPR018062">
    <property type="entry name" value="HTH_AraC-typ_CS"/>
</dbReference>
<accession>A0AAU7VYE7</accession>
<dbReference type="SMART" id="SM00342">
    <property type="entry name" value="HTH_ARAC"/>
    <property type="match status" value="1"/>
</dbReference>
<evidence type="ECO:0000313" key="6">
    <source>
        <dbReference type="EMBL" id="XBX79313.1"/>
    </source>
</evidence>
<feature type="region of interest" description="Disordered" evidence="4">
    <location>
        <begin position="299"/>
        <end position="319"/>
    </location>
</feature>
<dbReference type="AlphaFoldDB" id="A0AAU7VYE7"/>
<dbReference type="PROSITE" id="PS00041">
    <property type="entry name" value="HTH_ARAC_FAMILY_1"/>
    <property type="match status" value="1"/>
</dbReference>
<evidence type="ECO:0000256" key="3">
    <source>
        <dbReference type="ARBA" id="ARBA00023163"/>
    </source>
</evidence>
<dbReference type="PANTHER" id="PTHR46796:SF12">
    <property type="entry name" value="HTH-TYPE DNA-BINDING TRANSCRIPTIONAL ACTIVATOR EUTR"/>
    <property type="match status" value="1"/>
</dbReference>
<dbReference type="GO" id="GO:0043565">
    <property type="term" value="F:sequence-specific DNA binding"/>
    <property type="evidence" value="ECO:0007669"/>
    <property type="project" value="InterPro"/>
</dbReference>
<dbReference type="RefSeq" id="WP_350352378.1">
    <property type="nucleotide sequence ID" value="NZ_CP158357.1"/>
</dbReference>
<keyword evidence="1" id="KW-0805">Transcription regulation</keyword>
<gene>
    <name evidence="6" type="ORF">ABS642_04290</name>
</gene>
<feature type="domain" description="HTH araC/xylS-type" evidence="5">
    <location>
        <begin position="207"/>
        <end position="306"/>
    </location>
</feature>
<feature type="compositionally biased region" description="Basic and acidic residues" evidence="4">
    <location>
        <begin position="306"/>
        <end position="319"/>
    </location>
</feature>
<dbReference type="InterPro" id="IPR009057">
    <property type="entry name" value="Homeodomain-like_sf"/>
</dbReference>
<keyword evidence="3" id="KW-0804">Transcription</keyword>
<dbReference type="InterPro" id="IPR050204">
    <property type="entry name" value="AraC_XylS_family_regulators"/>
</dbReference>
<evidence type="ECO:0000256" key="4">
    <source>
        <dbReference type="SAM" id="MobiDB-lite"/>
    </source>
</evidence>
<dbReference type="EMBL" id="CP158357">
    <property type="protein sequence ID" value="XBX79313.1"/>
    <property type="molecule type" value="Genomic_DNA"/>
</dbReference>
<proteinExistence type="predicted"/>
<evidence type="ECO:0000259" key="5">
    <source>
        <dbReference type="PROSITE" id="PS01124"/>
    </source>
</evidence>
<evidence type="ECO:0000256" key="1">
    <source>
        <dbReference type="ARBA" id="ARBA00023015"/>
    </source>
</evidence>
<reference evidence="6" key="1">
    <citation type="submission" date="2024-06" db="EMBL/GenBank/DDBJ databases">
        <title>Draft genome sequence of Microbacterium sp. strain A8/3-1, isolated from Oxytropis tragacanthoides Fisch. ex DC. Root nodules in the Altai region of Russia.</title>
        <authorList>
            <person name="Sazanova A."/>
            <person name="Guro P."/>
            <person name="Kuznetsova I."/>
            <person name="Belimov A."/>
            <person name="Safronova V."/>
        </authorList>
    </citation>
    <scope>NUCLEOTIDE SEQUENCE</scope>
    <source>
        <strain evidence="6">A8/3-1</strain>
    </source>
</reference>
<sequence length="319" mass="35775">MQFTSRNVDDVESTWQQYVPSAALQKVDPQRFRFDWRSADLGSATLVRYDLAAQVHSTAEPRDQLLVCRVDSADAHVWSEGQTLDARLPWLTDGAQVQARWHRSARVRAFVFDREAAQERARQFTGDDGIELRALGLAPRSAAAAAQWERMFHYLDAALGDETGDDRLLLSEFERHALMMTLSTFPTTLAESMRRPPQRSGAPMTVRRALSYIEDNAHLPITVDDVAGASFISTRGLQYAFRRALDITPTDALRRARLDGARRDLQNGEGASVRAIARRWGFSHPSRFTAAYREAYGEAPSLTSDPARRVTPGEDSVRP</sequence>
<organism evidence="6">
    <name type="scientific">Microbacterium sp. A8/3-1</name>
    <dbReference type="NCBI Taxonomy" id="3160749"/>
    <lineage>
        <taxon>Bacteria</taxon>
        <taxon>Bacillati</taxon>
        <taxon>Actinomycetota</taxon>
        <taxon>Actinomycetes</taxon>
        <taxon>Micrococcales</taxon>
        <taxon>Microbacteriaceae</taxon>
        <taxon>Microbacterium</taxon>
    </lineage>
</organism>
<dbReference type="Pfam" id="PF12833">
    <property type="entry name" value="HTH_18"/>
    <property type="match status" value="1"/>
</dbReference>
<dbReference type="PROSITE" id="PS01124">
    <property type="entry name" value="HTH_ARAC_FAMILY_2"/>
    <property type="match status" value="1"/>
</dbReference>
<protein>
    <submittedName>
        <fullName evidence="6">Helix-turn-helix transcriptional regulator</fullName>
    </submittedName>
</protein>